<dbReference type="EMBL" id="NBZD01000001">
    <property type="protein sequence ID" value="PNH19780.1"/>
    <property type="molecule type" value="Genomic_DNA"/>
</dbReference>
<sequence length="266" mass="29524">MSYSRGKTMKPALEVLHVTKSFCRPNRGNVVAVDDVTLKIEAGTSCGLVGESGCGKSTLANIIMGLAKPDKGTVFVNGCRVQGSRQAKQKLLYRQIQLVAQDPHAALNPVRTIGWHFHEVLVHARHIREPELCEKEIERLLTCVGLNNTILGRLPHQLSGGQKQRICIGLALSLQPQYLICDEAVSSLDVSIQAQILNLLRQLQREMNLTYLFISHDLNVVTYLCDYIYVMQGGKIVEAGLTEKIINSPREPYTKNLFAAARLAHQ</sequence>
<dbReference type="InterPro" id="IPR017871">
    <property type="entry name" value="ABC_transporter-like_CS"/>
</dbReference>
<feature type="domain" description="ABC transporter" evidence="5">
    <location>
        <begin position="13"/>
        <end position="258"/>
    </location>
</feature>
<dbReference type="PANTHER" id="PTHR43776">
    <property type="entry name" value="TRANSPORT ATP-BINDING PROTEIN"/>
    <property type="match status" value="1"/>
</dbReference>
<name>A0A2J8B4T0_9FIRM</name>
<evidence type="ECO:0000313" key="7">
    <source>
        <dbReference type="Proteomes" id="UP000236394"/>
    </source>
</evidence>
<dbReference type="Gene3D" id="3.40.50.300">
    <property type="entry name" value="P-loop containing nucleotide triphosphate hydrolases"/>
    <property type="match status" value="1"/>
</dbReference>
<comment type="similarity">
    <text evidence="1">Belongs to the ABC transporter superfamily.</text>
</comment>
<organism evidence="6 7">
    <name type="scientific">Mageeibacillus indolicus</name>
    <dbReference type="NCBI Taxonomy" id="884684"/>
    <lineage>
        <taxon>Bacteria</taxon>
        <taxon>Bacillati</taxon>
        <taxon>Bacillota</taxon>
        <taxon>Clostridia</taxon>
        <taxon>Eubacteriales</taxon>
        <taxon>Oscillospiraceae</taxon>
        <taxon>Mageeibacillus</taxon>
    </lineage>
</organism>
<dbReference type="InterPro" id="IPR003439">
    <property type="entry name" value="ABC_transporter-like_ATP-bd"/>
</dbReference>
<evidence type="ECO:0000256" key="1">
    <source>
        <dbReference type="ARBA" id="ARBA00005417"/>
    </source>
</evidence>
<keyword evidence="2" id="KW-0813">Transport</keyword>
<evidence type="ECO:0000256" key="3">
    <source>
        <dbReference type="ARBA" id="ARBA00022741"/>
    </source>
</evidence>
<dbReference type="SUPFAM" id="SSF52540">
    <property type="entry name" value="P-loop containing nucleoside triphosphate hydrolases"/>
    <property type="match status" value="1"/>
</dbReference>
<evidence type="ECO:0000259" key="5">
    <source>
        <dbReference type="PROSITE" id="PS50893"/>
    </source>
</evidence>
<evidence type="ECO:0000256" key="4">
    <source>
        <dbReference type="ARBA" id="ARBA00022840"/>
    </source>
</evidence>
<dbReference type="CDD" id="cd03257">
    <property type="entry name" value="ABC_NikE_OppD_transporters"/>
    <property type="match status" value="1"/>
</dbReference>
<keyword evidence="3" id="KW-0547">Nucleotide-binding</keyword>
<dbReference type="GO" id="GO:0005524">
    <property type="term" value="F:ATP binding"/>
    <property type="evidence" value="ECO:0007669"/>
    <property type="project" value="UniProtKB-KW"/>
</dbReference>
<dbReference type="PROSITE" id="PS00211">
    <property type="entry name" value="ABC_TRANSPORTER_1"/>
    <property type="match status" value="1"/>
</dbReference>
<dbReference type="PANTHER" id="PTHR43776:SF7">
    <property type="entry name" value="D,D-DIPEPTIDE TRANSPORT ATP-BINDING PROTEIN DDPF-RELATED"/>
    <property type="match status" value="1"/>
</dbReference>
<dbReference type="InterPro" id="IPR027417">
    <property type="entry name" value="P-loop_NTPase"/>
</dbReference>
<dbReference type="InterPro" id="IPR003593">
    <property type="entry name" value="AAA+_ATPase"/>
</dbReference>
<gene>
    <name evidence="6" type="ORF">B7R76_02570</name>
</gene>
<evidence type="ECO:0000313" key="6">
    <source>
        <dbReference type="EMBL" id="PNH19780.1"/>
    </source>
</evidence>
<proteinExistence type="inferred from homology"/>
<dbReference type="InterPro" id="IPR050319">
    <property type="entry name" value="ABC_transp_ATP-bind"/>
</dbReference>
<comment type="caution">
    <text evidence="6">The sequence shown here is derived from an EMBL/GenBank/DDBJ whole genome shotgun (WGS) entry which is preliminary data.</text>
</comment>
<dbReference type="Pfam" id="PF00005">
    <property type="entry name" value="ABC_tran"/>
    <property type="match status" value="1"/>
</dbReference>
<dbReference type="AlphaFoldDB" id="A0A2J8B4T0"/>
<dbReference type="SMART" id="SM00382">
    <property type="entry name" value="AAA"/>
    <property type="match status" value="1"/>
</dbReference>
<dbReference type="Proteomes" id="UP000236394">
    <property type="component" value="Unassembled WGS sequence"/>
</dbReference>
<keyword evidence="4" id="KW-0067">ATP-binding</keyword>
<reference evidence="7" key="1">
    <citation type="submission" date="2017-04" db="EMBL/GenBank/DDBJ databases">
        <authorList>
            <person name="Bumgarner R.E."/>
            <person name="Fredricks D.N."/>
            <person name="Srinivasan S."/>
        </authorList>
    </citation>
    <scope>NUCLEOTIDE SEQUENCE [LARGE SCALE GENOMIC DNA]</scope>
    <source>
        <strain evidence="7">KA00405</strain>
    </source>
</reference>
<protein>
    <recommendedName>
        <fullName evidence="5">ABC transporter domain-containing protein</fullName>
    </recommendedName>
</protein>
<dbReference type="GO" id="GO:0055085">
    <property type="term" value="P:transmembrane transport"/>
    <property type="evidence" value="ECO:0007669"/>
    <property type="project" value="UniProtKB-ARBA"/>
</dbReference>
<accession>A0A2J8B4T0</accession>
<dbReference type="PROSITE" id="PS50893">
    <property type="entry name" value="ABC_TRANSPORTER_2"/>
    <property type="match status" value="1"/>
</dbReference>
<evidence type="ECO:0000256" key="2">
    <source>
        <dbReference type="ARBA" id="ARBA00022448"/>
    </source>
</evidence>
<dbReference type="GO" id="GO:0016887">
    <property type="term" value="F:ATP hydrolysis activity"/>
    <property type="evidence" value="ECO:0007669"/>
    <property type="project" value="InterPro"/>
</dbReference>